<dbReference type="InterPro" id="IPR036157">
    <property type="entry name" value="dUTPase-like_sf"/>
</dbReference>
<dbReference type="NCBIfam" id="NF001862">
    <property type="entry name" value="PRK00601.1"/>
    <property type="match status" value="1"/>
</dbReference>
<dbReference type="Proteomes" id="UP001461341">
    <property type="component" value="Chromosome"/>
</dbReference>
<dbReference type="PANTHER" id="PTHR11241:SF0">
    <property type="entry name" value="DEOXYURIDINE 5'-TRIPHOSPHATE NUCLEOTIDOHYDROLASE"/>
    <property type="match status" value="1"/>
</dbReference>
<accession>A0ABZ2YES0</accession>
<comment type="similarity">
    <text evidence="1">Belongs to the dUTPase family.</text>
</comment>
<organism evidence="7 8">
    <name type="scientific">Thermatribacter velox</name>
    <dbReference type="NCBI Taxonomy" id="3039681"/>
    <lineage>
        <taxon>Bacteria</taxon>
        <taxon>Pseudomonadati</taxon>
        <taxon>Atribacterota</taxon>
        <taxon>Atribacteria</taxon>
        <taxon>Atribacterales</taxon>
        <taxon>Thermatribacteraceae</taxon>
        <taxon>Thermatribacter</taxon>
    </lineage>
</organism>
<dbReference type="CDD" id="cd07557">
    <property type="entry name" value="trimeric_dUTPase"/>
    <property type="match status" value="1"/>
</dbReference>
<comment type="catalytic activity">
    <reaction evidence="5">
        <text>dUTP + H2O = dUMP + diphosphate + H(+)</text>
        <dbReference type="Rhea" id="RHEA:10248"/>
        <dbReference type="ChEBI" id="CHEBI:15377"/>
        <dbReference type="ChEBI" id="CHEBI:15378"/>
        <dbReference type="ChEBI" id="CHEBI:33019"/>
        <dbReference type="ChEBI" id="CHEBI:61555"/>
        <dbReference type="ChEBI" id="CHEBI:246422"/>
        <dbReference type="EC" id="3.6.1.23"/>
    </reaction>
</comment>
<keyword evidence="3 7" id="KW-0378">Hydrolase</keyword>
<feature type="domain" description="dUTPase-like" evidence="6">
    <location>
        <begin position="16"/>
        <end position="143"/>
    </location>
</feature>
<dbReference type="EC" id="3.6.1.23" evidence="2"/>
<dbReference type="EMBL" id="CP121689">
    <property type="protein sequence ID" value="WZL77057.1"/>
    <property type="molecule type" value="Genomic_DNA"/>
</dbReference>
<dbReference type="InterPro" id="IPR008181">
    <property type="entry name" value="dUTPase"/>
</dbReference>
<dbReference type="GO" id="GO:0004170">
    <property type="term" value="F:dUTP diphosphatase activity"/>
    <property type="evidence" value="ECO:0007669"/>
    <property type="project" value="UniProtKB-EC"/>
</dbReference>
<protein>
    <recommendedName>
        <fullName evidence="2">dUTP diphosphatase</fullName>
        <ecNumber evidence="2">3.6.1.23</ecNumber>
    </recommendedName>
</protein>
<evidence type="ECO:0000259" key="6">
    <source>
        <dbReference type="Pfam" id="PF00692"/>
    </source>
</evidence>
<dbReference type="Pfam" id="PF00692">
    <property type="entry name" value="dUTPase"/>
    <property type="match status" value="1"/>
</dbReference>
<evidence type="ECO:0000256" key="3">
    <source>
        <dbReference type="ARBA" id="ARBA00022801"/>
    </source>
</evidence>
<sequence>MKKEVVIRFKRLAQDVTLPRFAYPDDACFDIFSPEDVVIPPGSSAVIDLKIASEFPPGYEVVLRPRSGMGIKYGIIIHPGTIDSGYRGSWFVRLFNLGDDPYQIKKGDRIAQGALREVPRVIIVEAQVLSSSLRGTGGLGSTGR</sequence>
<dbReference type="PANTHER" id="PTHR11241">
    <property type="entry name" value="DEOXYURIDINE 5'-TRIPHOSPHATE NUCLEOTIDOHYDROLASE"/>
    <property type="match status" value="1"/>
</dbReference>
<keyword evidence="8" id="KW-1185">Reference proteome</keyword>
<evidence type="ECO:0000256" key="5">
    <source>
        <dbReference type="ARBA" id="ARBA00047686"/>
    </source>
</evidence>
<name>A0ABZ2YES0_9BACT</name>
<dbReference type="NCBIfam" id="TIGR00576">
    <property type="entry name" value="dut"/>
    <property type="match status" value="1"/>
</dbReference>
<evidence type="ECO:0000313" key="8">
    <source>
        <dbReference type="Proteomes" id="UP001461341"/>
    </source>
</evidence>
<dbReference type="InterPro" id="IPR029054">
    <property type="entry name" value="dUTPase-like"/>
</dbReference>
<evidence type="ECO:0000256" key="1">
    <source>
        <dbReference type="ARBA" id="ARBA00006581"/>
    </source>
</evidence>
<evidence type="ECO:0000313" key="7">
    <source>
        <dbReference type="EMBL" id="WZL77057.1"/>
    </source>
</evidence>
<keyword evidence="4" id="KW-0546">Nucleotide metabolism</keyword>
<dbReference type="RefSeq" id="WP_369019223.1">
    <property type="nucleotide sequence ID" value="NZ_CP121689.1"/>
</dbReference>
<dbReference type="Gene3D" id="2.70.40.10">
    <property type="match status" value="1"/>
</dbReference>
<reference evidence="7 8" key="1">
    <citation type="submission" date="2023-03" db="EMBL/GenBank/DDBJ databases">
        <title>Novel Species.</title>
        <authorList>
            <person name="Ma S."/>
        </authorList>
    </citation>
    <scope>NUCLEOTIDE SEQUENCE [LARGE SCALE GENOMIC DNA]</scope>
    <source>
        <strain evidence="7 8">B11</strain>
    </source>
</reference>
<proteinExistence type="inferred from homology"/>
<evidence type="ECO:0000256" key="4">
    <source>
        <dbReference type="ARBA" id="ARBA00023080"/>
    </source>
</evidence>
<dbReference type="SUPFAM" id="SSF51283">
    <property type="entry name" value="dUTPase-like"/>
    <property type="match status" value="1"/>
</dbReference>
<gene>
    <name evidence="7" type="primary">dut</name>
    <name evidence="7" type="ORF">QBE54_04875</name>
</gene>
<dbReference type="InterPro" id="IPR033704">
    <property type="entry name" value="dUTPase_trimeric"/>
</dbReference>
<evidence type="ECO:0000256" key="2">
    <source>
        <dbReference type="ARBA" id="ARBA00012379"/>
    </source>
</evidence>